<evidence type="ECO:0000256" key="1">
    <source>
        <dbReference type="SAM" id="SignalP"/>
    </source>
</evidence>
<reference evidence="2 3" key="1">
    <citation type="submission" date="2019-09" db="EMBL/GenBank/DDBJ databases">
        <title>Bacillus ochoae sp. nov., Paenibacillus whitsoniae sp. nov., Paenibacillus spiritus sp. nov. Isolated from the Mars Exploration Rover during spacecraft assembly.</title>
        <authorList>
            <person name="Seuylemezian A."/>
            <person name="Vaishampayan P."/>
        </authorList>
    </citation>
    <scope>NUCLEOTIDE SEQUENCE [LARGE SCALE GENOMIC DNA]</scope>
    <source>
        <strain evidence="2 3">MER_111</strain>
    </source>
</reference>
<keyword evidence="1" id="KW-0732">Signal</keyword>
<dbReference type="EMBL" id="VYKK01000004">
    <property type="protein sequence ID" value="KAA9007694.1"/>
    <property type="molecule type" value="Genomic_DNA"/>
</dbReference>
<dbReference type="PANTHER" id="PTHR43649">
    <property type="entry name" value="ARABINOSE-BINDING PROTEIN-RELATED"/>
    <property type="match status" value="1"/>
</dbReference>
<proteinExistence type="predicted"/>
<dbReference type="AlphaFoldDB" id="A0A5J5GJK9"/>
<name>A0A5J5GJK9_9BACL</name>
<feature type="signal peptide" evidence="1">
    <location>
        <begin position="1"/>
        <end position="23"/>
    </location>
</feature>
<comment type="caution">
    <text evidence="2">The sequence shown here is derived from an EMBL/GenBank/DDBJ whole genome shotgun (WGS) entry which is preliminary data.</text>
</comment>
<dbReference type="InterPro" id="IPR006059">
    <property type="entry name" value="SBP"/>
</dbReference>
<dbReference type="Pfam" id="PF01547">
    <property type="entry name" value="SBP_bac_1"/>
    <property type="match status" value="1"/>
</dbReference>
<evidence type="ECO:0000313" key="3">
    <source>
        <dbReference type="Proteomes" id="UP000367750"/>
    </source>
</evidence>
<dbReference type="RefSeq" id="WP_150456983.1">
    <property type="nucleotide sequence ID" value="NZ_VYKK01000004.1"/>
</dbReference>
<feature type="chain" id="PRO_5023899205" evidence="1">
    <location>
        <begin position="24"/>
        <end position="525"/>
    </location>
</feature>
<keyword evidence="3" id="KW-1185">Reference proteome</keyword>
<dbReference type="SUPFAM" id="SSF53850">
    <property type="entry name" value="Periplasmic binding protein-like II"/>
    <property type="match status" value="1"/>
</dbReference>
<dbReference type="Gene3D" id="3.40.190.10">
    <property type="entry name" value="Periplasmic binding protein-like II"/>
    <property type="match status" value="2"/>
</dbReference>
<sequence length="525" mass="58784">MKHRIALLAMLLMLPSCSPGNHADEPGTGPAKTDILFDAKQGRYNPPVDLYTVGSVNPNLTFKQDESLEHNVHTEWAEERLGIRIRYLWTISGTTETYANKLRLELAKGNMPDVVTTRDADVIQELIGSGQFREVGSLFERYASPVWKKAVAEDPSAWDAFVRNGERYAIPIMDYEYSSDPILWIRQDWLNRLSLPVPRTMDELERVLDAFTNRDPDGNGKKDTFGLAVSFRNGPNTWMGDSSWIFGAYGIVPEQWNRESDGSLAYGSVQPAARKGIEQMKDWVMKGYVSMDSAWFDEEGAANLFVSGKAGIIAGPYWMRGWPLSKLAAQDPKSAVVPVAIPSGPGGMVQRRGSLPVNGAILINKRMKHPEILFTYQNYLFDSYATSTGEFANGLAEGYDWTMVNGKPSIEPSALPLGGIRVASYTLTFDGARIPSRVTKEIPKDIAPVLLSQKDASRKEQYTGPPIPAMEADRELLRKLEQKTYQRIIFADGSLGEFDDFVGKWREYGGDAMTREVNRWDKEKR</sequence>
<gene>
    <name evidence="2" type="ORF">F4V43_04225</name>
</gene>
<evidence type="ECO:0000313" key="2">
    <source>
        <dbReference type="EMBL" id="KAA9007694.1"/>
    </source>
</evidence>
<accession>A0A5J5GJK9</accession>
<protein>
    <submittedName>
        <fullName evidence="2">Extracellular solute-binding protein</fullName>
    </submittedName>
</protein>
<dbReference type="OrthoDB" id="9787283at2"/>
<organism evidence="2 3">
    <name type="scientific">Paenibacillus spiritus</name>
    <dbReference type="NCBI Taxonomy" id="2496557"/>
    <lineage>
        <taxon>Bacteria</taxon>
        <taxon>Bacillati</taxon>
        <taxon>Bacillota</taxon>
        <taxon>Bacilli</taxon>
        <taxon>Bacillales</taxon>
        <taxon>Paenibacillaceae</taxon>
        <taxon>Paenibacillus</taxon>
    </lineage>
</organism>
<dbReference type="InterPro" id="IPR050490">
    <property type="entry name" value="Bact_solute-bd_prot1"/>
</dbReference>
<dbReference type="PANTHER" id="PTHR43649:SF12">
    <property type="entry name" value="DIACETYLCHITOBIOSE BINDING PROTEIN DASA"/>
    <property type="match status" value="1"/>
</dbReference>
<dbReference type="Proteomes" id="UP000367750">
    <property type="component" value="Unassembled WGS sequence"/>
</dbReference>